<protein>
    <submittedName>
        <fullName evidence="2">Uncharacterized protein</fullName>
    </submittedName>
</protein>
<dbReference type="EMBL" id="MU154521">
    <property type="protein sequence ID" value="KAF9502085.1"/>
    <property type="molecule type" value="Genomic_DNA"/>
</dbReference>
<feature type="transmembrane region" description="Helical" evidence="1">
    <location>
        <begin position="47"/>
        <end position="64"/>
    </location>
</feature>
<evidence type="ECO:0000313" key="2">
    <source>
        <dbReference type="EMBL" id="KAF9502085.1"/>
    </source>
</evidence>
<name>A0A9P6A8G6_PLEER</name>
<keyword evidence="1" id="KW-0472">Membrane</keyword>
<organism evidence="2 3">
    <name type="scientific">Pleurotus eryngii</name>
    <name type="common">Boletus of the steppes</name>
    <dbReference type="NCBI Taxonomy" id="5323"/>
    <lineage>
        <taxon>Eukaryota</taxon>
        <taxon>Fungi</taxon>
        <taxon>Dikarya</taxon>
        <taxon>Basidiomycota</taxon>
        <taxon>Agaricomycotina</taxon>
        <taxon>Agaricomycetes</taxon>
        <taxon>Agaricomycetidae</taxon>
        <taxon>Agaricales</taxon>
        <taxon>Pleurotineae</taxon>
        <taxon>Pleurotaceae</taxon>
        <taxon>Pleurotus</taxon>
    </lineage>
</organism>
<comment type="caution">
    <text evidence="2">The sequence shown here is derived from an EMBL/GenBank/DDBJ whole genome shotgun (WGS) entry which is preliminary data.</text>
</comment>
<evidence type="ECO:0000313" key="3">
    <source>
        <dbReference type="Proteomes" id="UP000807025"/>
    </source>
</evidence>
<keyword evidence="1" id="KW-1133">Transmembrane helix</keyword>
<reference evidence="2" key="1">
    <citation type="submission" date="2020-11" db="EMBL/GenBank/DDBJ databases">
        <authorList>
            <consortium name="DOE Joint Genome Institute"/>
            <person name="Ahrendt S."/>
            <person name="Riley R."/>
            <person name="Andreopoulos W."/>
            <person name="Labutti K."/>
            <person name="Pangilinan J."/>
            <person name="Ruiz-Duenas F.J."/>
            <person name="Barrasa J.M."/>
            <person name="Sanchez-Garcia M."/>
            <person name="Camarero S."/>
            <person name="Miyauchi S."/>
            <person name="Serrano A."/>
            <person name="Linde D."/>
            <person name="Babiker R."/>
            <person name="Drula E."/>
            <person name="Ayuso-Fernandez I."/>
            <person name="Pacheco R."/>
            <person name="Padilla G."/>
            <person name="Ferreira P."/>
            <person name="Barriuso J."/>
            <person name="Kellner H."/>
            <person name="Castanera R."/>
            <person name="Alfaro M."/>
            <person name="Ramirez L."/>
            <person name="Pisabarro A.G."/>
            <person name="Kuo A."/>
            <person name="Tritt A."/>
            <person name="Lipzen A."/>
            <person name="He G."/>
            <person name="Yan M."/>
            <person name="Ng V."/>
            <person name="Cullen D."/>
            <person name="Martin F."/>
            <person name="Rosso M.-N."/>
            <person name="Henrissat B."/>
            <person name="Hibbett D."/>
            <person name="Martinez A.T."/>
            <person name="Grigoriev I.V."/>
        </authorList>
    </citation>
    <scope>NUCLEOTIDE SEQUENCE</scope>
    <source>
        <strain evidence="2">ATCC 90797</strain>
    </source>
</reference>
<keyword evidence="1" id="KW-0812">Transmembrane</keyword>
<dbReference type="AlphaFoldDB" id="A0A9P6A8G6"/>
<keyword evidence="3" id="KW-1185">Reference proteome</keyword>
<sequence>MPSLGERRLGSMTNGCDLEAGRIRARLVPRAHLWVHRVQRSDGLKKAVVFMYFSIAMALVITGVELRGRFSPDTGPGSHQGV</sequence>
<gene>
    <name evidence="2" type="ORF">BDN71DRAFT_1437526</name>
</gene>
<accession>A0A9P6A8G6</accession>
<evidence type="ECO:0000256" key="1">
    <source>
        <dbReference type="SAM" id="Phobius"/>
    </source>
</evidence>
<dbReference type="Proteomes" id="UP000807025">
    <property type="component" value="Unassembled WGS sequence"/>
</dbReference>
<proteinExistence type="predicted"/>